<evidence type="ECO:0000313" key="9">
    <source>
        <dbReference type="Proteomes" id="UP000287243"/>
    </source>
</evidence>
<evidence type="ECO:0000256" key="6">
    <source>
        <dbReference type="ARBA" id="ARBA00023315"/>
    </source>
</evidence>
<feature type="transmembrane region" description="Helical" evidence="7">
    <location>
        <begin position="6"/>
        <end position="32"/>
    </location>
</feature>
<proteinExistence type="predicted"/>
<evidence type="ECO:0008006" key="10">
    <source>
        <dbReference type="Google" id="ProtNLM"/>
    </source>
</evidence>
<dbReference type="InterPro" id="IPR004960">
    <property type="entry name" value="LipA_acyltrans"/>
</dbReference>
<evidence type="ECO:0000256" key="1">
    <source>
        <dbReference type="ARBA" id="ARBA00004533"/>
    </source>
</evidence>
<keyword evidence="5 7" id="KW-0472">Membrane</keyword>
<organism evidence="8 9">
    <name type="scientific">Velamenicoccus archaeovorus</name>
    <dbReference type="NCBI Taxonomy" id="1930593"/>
    <lineage>
        <taxon>Bacteria</taxon>
        <taxon>Pseudomonadati</taxon>
        <taxon>Candidatus Omnitrophota</taxon>
        <taxon>Candidatus Velamenicoccus</taxon>
    </lineage>
</organism>
<dbReference type="GO" id="GO:0016746">
    <property type="term" value="F:acyltransferase activity"/>
    <property type="evidence" value="ECO:0007669"/>
    <property type="project" value="UniProtKB-KW"/>
</dbReference>
<dbReference type="GO" id="GO:0009247">
    <property type="term" value="P:glycolipid biosynthetic process"/>
    <property type="evidence" value="ECO:0007669"/>
    <property type="project" value="UniProtKB-ARBA"/>
</dbReference>
<name>A0A410P4A3_VELA1</name>
<keyword evidence="2" id="KW-1003">Cell membrane</keyword>
<evidence type="ECO:0000313" key="8">
    <source>
        <dbReference type="EMBL" id="QAT17035.1"/>
    </source>
</evidence>
<evidence type="ECO:0000256" key="3">
    <source>
        <dbReference type="ARBA" id="ARBA00022519"/>
    </source>
</evidence>
<dbReference type="CDD" id="cd07984">
    <property type="entry name" value="LPLAT_LABLAT-like"/>
    <property type="match status" value="1"/>
</dbReference>
<reference evidence="8 9" key="1">
    <citation type="submission" date="2017-01" db="EMBL/GenBank/DDBJ databases">
        <title>First insights into the biology of 'candidatus Vampirococcus archaeovorus'.</title>
        <authorList>
            <person name="Kizina J."/>
            <person name="Jordan S."/>
            <person name="Stueber K."/>
            <person name="Reinhardt R."/>
            <person name="Harder J."/>
        </authorList>
    </citation>
    <scope>NUCLEOTIDE SEQUENCE [LARGE SCALE GENOMIC DNA]</scope>
    <source>
        <strain evidence="8 9">LiM</strain>
    </source>
</reference>
<protein>
    <recommendedName>
        <fullName evidence="10">Lipid A biosynthesis lauroyl acyltransferase</fullName>
    </recommendedName>
</protein>
<keyword evidence="9" id="KW-1185">Reference proteome</keyword>
<dbReference type="Pfam" id="PF03279">
    <property type="entry name" value="Lip_A_acyltrans"/>
    <property type="match status" value="1"/>
</dbReference>
<keyword evidence="7" id="KW-0812">Transmembrane</keyword>
<keyword evidence="7" id="KW-1133">Transmembrane helix</keyword>
<dbReference type="RefSeq" id="WP_128699675.1">
    <property type="nucleotide sequence ID" value="NZ_CP019384.1"/>
</dbReference>
<dbReference type="OrthoDB" id="9801955at2"/>
<accession>A0A410P4A3</accession>
<evidence type="ECO:0000256" key="2">
    <source>
        <dbReference type="ARBA" id="ARBA00022475"/>
    </source>
</evidence>
<dbReference type="AlphaFoldDB" id="A0A410P4A3"/>
<dbReference type="EMBL" id="CP019384">
    <property type="protein sequence ID" value="QAT17035.1"/>
    <property type="molecule type" value="Genomic_DNA"/>
</dbReference>
<keyword evidence="4" id="KW-0808">Transferase</keyword>
<keyword evidence="6" id="KW-0012">Acyltransferase</keyword>
<evidence type="ECO:0000256" key="5">
    <source>
        <dbReference type="ARBA" id="ARBA00023136"/>
    </source>
</evidence>
<dbReference type="GO" id="GO:0005886">
    <property type="term" value="C:plasma membrane"/>
    <property type="evidence" value="ECO:0007669"/>
    <property type="project" value="UniProtKB-SubCell"/>
</dbReference>
<evidence type="ECO:0000256" key="4">
    <source>
        <dbReference type="ARBA" id="ARBA00022679"/>
    </source>
</evidence>
<sequence length="280" mass="32204">MIAYVFYRIGYFFATFLPLKAAYGVAIALSYAKYYLSPRDRRAVISNLLKILPREQHHQVNSFAKQVFVNFGKYLIEFFRVKYLKKEDIRKIMTISGLEYIDEALKKGKGVIIVAAHLDNWELGGVCMALLGYPFVAVALPHRHPKVNALFNRQRERIGAIVVPSLGIALRRIYEALHKNQLVALVGDRVFSNNGKLMDFLGEKKMMPRGPAILATRTGAAIITGFVARDEHDHHTLTFSRPLAQGLTEDEYIEAYTRSIEAQIRKYPTQWMMFREFWKE</sequence>
<comment type="subcellular location">
    <subcellularLocation>
        <location evidence="1">Cell inner membrane</location>
    </subcellularLocation>
</comment>
<dbReference type="Proteomes" id="UP000287243">
    <property type="component" value="Chromosome"/>
</dbReference>
<dbReference type="KEGG" id="vai:BU251_04435"/>
<dbReference type="PANTHER" id="PTHR30606">
    <property type="entry name" value="LIPID A BIOSYNTHESIS LAUROYL ACYLTRANSFERASE"/>
    <property type="match status" value="1"/>
</dbReference>
<dbReference type="PANTHER" id="PTHR30606:SF10">
    <property type="entry name" value="PHOSPHATIDYLINOSITOL MANNOSIDE ACYLTRANSFERASE"/>
    <property type="match status" value="1"/>
</dbReference>
<evidence type="ECO:0000256" key="7">
    <source>
        <dbReference type="SAM" id="Phobius"/>
    </source>
</evidence>
<keyword evidence="3" id="KW-0997">Cell inner membrane</keyword>
<gene>
    <name evidence="8" type="ORF">BU251_04435</name>
</gene>